<dbReference type="OrthoDB" id="128186at2"/>
<name>A0A345T2M6_9ACTN</name>
<dbReference type="PANTHER" id="PTHR48081">
    <property type="entry name" value="AB HYDROLASE SUPERFAMILY PROTEIN C4A8.06C"/>
    <property type="match status" value="1"/>
</dbReference>
<keyword evidence="1 3" id="KW-0378">Hydrolase</keyword>
<dbReference type="GO" id="GO:0016787">
    <property type="term" value="F:hydrolase activity"/>
    <property type="evidence" value="ECO:0007669"/>
    <property type="project" value="UniProtKB-KW"/>
</dbReference>
<evidence type="ECO:0000259" key="2">
    <source>
        <dbReference type="Pfam" id="PF07859"/>
    </source>
</evidence>
<sequence>MQDIAPRLDPELLGGFLSPVSGMASLRPGAAAPEREDLVVRDPLDPGAPPVPVRIYRPTGPAPERPAVLFVHGGGFTAGERLEWFDPLCDLYAEGAGAVVVSVGYRLAPRHPYPAARQDCLTALNWLRRNGDRLAVDGSRVAVAGSSSGAAVAAGLTLTLRDGGGPLPSLLLLHAPVLDDRHTTPSSRLVLDPRTWNRAASLAGWGAYLHPLPPGHPDVPAHAAPARADDLTGLPPVYLSVGDLELSRDEVIDFGLRLTRAGVPLELHVFPGAYHGFDIKDPQAALSRHSLATQVDALRRALRPAARTGIEQVSSV</sequence>
<accession>A0A345T2M6</accession>
<dbReference type="EMBL" id="CP031264">
    <property type="protein sequence ID" value="AXI80231.1"/>
    <property type="molecule type" value="Genomic_DNA"/>
</dbReference>
<dbReference type="SUPFAM" id="SSF53474">
    <property type="entry name" value="alpha/beta-Hydrolases"/>
    <property type="match status" value="1"/>
</dbReference>
<reference evidence="4" key="1">
    <citation type="submission" date="2018-07" db="EMBL/GenBank/DDBJ databases">
        <title>Streptacidiphilus bronchialis DSM 106435 chromosome.</title>
        <authorList>
            <person name="Batra D."/>
            <person name="Gulvik C.A."/>
        </authorList>
    </citation>
    <scope>NUCLEOTIDE SEQUENCE [LARGE SCALE GENOMIC DNA]</scope>
    <source>
        <strain evidence="4">DSM 106435</strain>
    </source>
</reference>
<dbReference type="InterPro" id="IPR050300">
    <property type="entry name" value="GDXG_lipolytic_enzyme"/>
</dbReference>
<dbReference type="Pfam" id="PF07859">
    <property type="entry name" value="Abhydrolase_3"/>
    <property type="match status" value="1"/>
</dbReference>
<keyword evidence="4" id="KW-1185">Reference proteome</keyword>
<evidence type="ECO:0000313" key="4">
    <source>
        <dbReference type="Proteomes" id="UP000249340"/>
    </source>
</evidence>
<dbReference type="Proteomes" id="UP000249340">
    <property type="component" value="Chromosome"/>
</dbReference>
<dbReference type="Gene3D" id="3.40.50.1820">
    <property type="entry name" value="alpha/beta hydrolase"/>
    <property type="match status" value="1"/>
</dbReference>
<proteinExistence type="predicted"/>
<evidence type="ECO:0000313" key="3">
    <source>
        <dbReference type="EMBL" id="AXI80231.1"/>
    </source>
</evidence>
<dbReference type="RefSeq" id="WP_111490403.1">
    <property type="nucleotide sequence ID" value="NZ_CP031264.1"/>
</dbReference>
<gene>
    <name evidence="3" type="ORF">C7M71_025365</name>
</gene>
<protein>
    <submittedName>
        <fullName evidence="3">Alpha/beta hydrolase</fullName>
    </submittedName>
</protein>
<dbReference type="PANTHER" id="PTHR48081:SF8">
    <property type="entry name" value="ALPHA_BETA HYDROLASE FOLD-3 DOMAIN-CONTAINING PROTEIN-RELATED"/>
    <property type="match status" value="1"/>
</dbReference>
<dbReference type="InterPro" id="IPR029058">
    <property type="entry name" value="AB_hydrolase_fold"/>
</dbReference>
<feature type="domain" description="Alpha/beta hydrolase fold-3" evidence="2">
    <location>
        <begin position="68"/>
        <end position="277"/>
    </location>
</feature>
<dbReference type="KEGG" id="stri:C7M71_025365"/>
<dbReference type="AlphaFoldDB" id="A0A345T2M6"/>
<organism evidence="3 4">
    <name type="scientific">Peterkaempfera bronchialis</name>
    <dbReference type="NCBI Taxonomy" id="2126346"/>
    <lineage>
        <taxon>Bacteria</taxon>
        <taxon>Bacillati</taxon>
        <taxon>Actinomycetota</taxon>
        <taxon>Actinomycetes</taxon>
        <taxon>Kitasatosporales</taxon>
        <taxon>Streptomycetaceae</taxon>
        <taxon>Peterkaempfera</taxon>
    </lineage>
</organism>
<evidence type="ECO:0000256" key="1">
    <source>
        <dbReference type="ARBA" id="ARBA00022801"/>
    </source>
</evidence>
<dbReference type="InterPro" id="IPR013094">
    <property type="entry name" value="AB_hydrolase_3"/>
</dbReference>